<accession>A0ABU0W5N3</accession>
<dbReference type="RefSeq" id="WP_306727806.1">
    <property type="nucleotide sequence ID" value="NZ_JAVDDT010000002.1"/>
</dbReference>
<protein>
    <recommendedName>
        <fullName evidence="3">Capsid protein</fullName>
    </recommendedName>
</protein>
<evidence type="ECO:0008006" key="3">
    <source>
        <dbReference type="Google" id="ProtNLM"/>
    </source>
</evidence>
<organism evidence="1 2">
    <name type="scientific">Natronospira bacteriovora</name>
    <dbReference type="NCBI Taxonomy" id="3069753"/>
    <lineage>
        <taxon>Bacteria</taxon>
        <taxon>Pseudomonadati</taxon>
        <taxon>Pseudomonadota</taxon>
        <taxon>Gammaproteobacteria</taxon>
        <taxon>Natronospirales</taxon>
        <taxon>Natronospiraceae</taxon>
        <taxon>Natronospira</taxon>
    </lineage>
</organism>
<gene>
    <name evidence="1" type="ORF">RBH19_05515</name>
</gene>
<reference evidence="1 2" key="1">
    <citation type="submission" date="2023-08" db="EMBL/GenBank/DDBJ databases">
        <title>Whole-genome sequencing of halo(alkali)philic microorganisms from hypersaline lakes.</title>
        <authorList>
            <person name="Sorokin D.Y."/>
            <person name="Abbas B."/>
            <person name="Merkel A.Y."/>
        </authorList>
    </citation>
    <scope>NUCLEOTIDE SEQUENCE [LARGE SCALE GENOMIC DNA]</scope>
    <source>
        <strain evidence="1 2">AB-CW4</strain>
    </source>
</reference>
<proteinExistence type="predicted"/>
<evidence type="ECO:0000313" key="1">
    <source>
        <dbReference type="EMBL" id="MDQ2069322.1"/>
    </source>
</evidence>
<keyword evidence="2" id="KW-1185">Reference proteome</keyword>
<evidence type="ECO:0000313" key="2">
    <source>
        <dbReference type="Proteomes" id="UP001239019"/>
    </source>
</evidence>
<sequence length="330" mass="36758">MSLKGTPNGIPTGINWQKALARMDDPRGRKSVAKAMSDYFNQIRGKAPLKHMVSEGMKTTRPGHNELPQREEIDVRVYSARADLGLLSLFEYVDKRSSNNPTHKYASVNGGQIQFQERGHGEKARIQPIRAPGAEMIHSVPHHGALGIDDDEQRFDEYMVFERALQTVPGKWDNYVADMAAQLIKALTGITQTWDTDLVMTANKAATQILEDVGDLYGVADSTAEFAMVFNPNHITQVQKAFASAYTAPNDNVSGSQFAYTMRPVMTRKLAPADGIHIVLPGHDMLDVEWDALFAEYGRDWQAGSDNWVYRARRNLGIGNTGQLRKITPQ</sequence>
<name>A0ABU0W5N3_9GAMM</name>
<dbReference type="EMBL" id="JAVDDT010000002">
    <property type="protein sequence ID" value="MDQ2069322.1"/>
    <property type="molecule type" value="Genomic_DNA"/>
</dbReference>
<comment type="caution">
    <text evidence="1">The sequence shown here is derived from an EMBL/GenBank/DDBJ whole genome shotgun (WGS) entry which is preliminary data.</text>
</comment>
<dbReference type="Proteomes" id="UP001239019">
    <property type="component" value="Unassembled WGS sequence"/>
</dbReference>